<feature type="region of interest" description="Disordered" evidence="3">
    <location>
        <begin position="1013"/>
        <end position="1037"/>
    </location>
</feature>
<dbReference type="InterPro" id="IPR011993">
    <property type="entry name" value="PH-like_dom_sf"/>
</dbReference>
<dbReference type="SMART" id="SM00325">
    <property type="entry name" value="RhoGEF"/>
    <property type="match status" value="1"/>
</dbReference>
<dbReference type="Pfam" id="PF00780">
    <property type="entry name" value="CNH"/>
    <property type="match status" value="1"/>
</dbReference>
<dbReference type="CDD" id="cd04435">
    <property type="entry name" value="DEP_fRom2"/>
    <property type="match status" value="1"/>
</dbReference>
<evidence type="ECO:0000313" key="7">
    <source>
        <dbReference type="Proteomes" id="UP000054144"/>
    </source>
</evidence>
<dbReference type="InterPro" id="IPR036390">
    <property type="entry name" value="WH_DNA-bd_sf"/>
</dbReference>
<protein>
    <submittedName>
        <fullName evidence="6">CNH-domain-containing protein</fullName>
    </submittedName>
</protein>
<dbReference type="SUPFAM" id="SSF48065">
    <property type="entry name" value="DBL homology domain (DH-domain)"/>
    <property type="match status" value="1"/>
</dbReference>
<dbReference type="InterPro" id="IPR041675">
    <property type="entry name" value="PH_5"/>
</dbReference>
<proteinExistence type="predicted"/>
<dbReference type="Pfam" id="PF00610">
    <property type="entry name" value="DEP"/>
    <property type="match status" value="1"/>
</dbReference>
<keyword evidence="1" id="KW-0597">Phosphoprotein</keyword>
<dbReference type="SUPFAM" id="SSF46785">
    <property type="entry name" value="Winged helix' DNA-binding domain"/>
    <property type="match status" value="1"/>
</dbReference>
<dbReference type="Pfam" id="PF00621">
    <property type="entry name" value="RhoGEF"/>
    <property type="match status" value="1"/>
</dbReference>
<dbReference type="InterPro" id="IPR000591">
    <property type="entry name" value="DEP_dom"/>
</dbReference>
<evidence type="ECO:0000259" key="5">
    <source>
        <dbReference type="PROSITE" id="PS50219"/>
    </source>
</evidence>
<dbReference type="GO" id="GO:0005085">
    <property type="term" value="F:guanyl-nucleotide exchange factor activity"/>
    <property type="evidence" value="ECO:0007669"/>
    <property type="project" value="UniProtKB-KW"/>
</dbReference>
<dbReference type="AlphaFoldDB" id="A0A0D7A4W0"/>
<dbReference type="SUPFAM" id="SSF50729">
    <property type="entry name" value="PH domain-like"/>
    <property type="match status" value="1"/>
</dbReference>
<dbReference type="InterPro" id="IPR052233">
    <property type="entry name" value="Rho-type_GEFs"/>
</dbReference>
<dbReference type="InterPro" id="IPR036388">
    <property type="entry name" value="WH-like_DNA-bd_sf"/>
</dbReference>
<feature type="domain" description="CNH" evidence="5">
    <location>
        <begin position="638"/>
        <end position="933"/>
    </location>
</feature>
<dbReference type="PANTHER" id="PTHR46572">
    <property type="entry name" value="RHO1 GDP-GTP EXCHANGE PROTEIN 1-RELATED"/>
    <property type="match status" value="1"/>
</dbReference>
<dbReference type="GO" id="GO:0035556">
    <property type="term" value="P:intracellular signal transduction"/>
    <property type="evidence" value="ECO:0007669"/>
    <property type="project" value="InterPro"/>
</dbReference>
<dbReference type="PROSITE" id="PS50010">
    <property type="entry name" value="DH_2"/>
    <property type="match status" value="1"/>
</dbReference>
<name>A0A0D7A4W0_9AGAR</name>
<evidence type="ECO:0000256" key="1">
    <source>
        <dbReference type="ARBA" id="ARBA00022553"/>
    </source>
</evidence>
<dbReference type="Gene3D" id="1.10.10.10">
    <property type="entry name" value="Winged helix-like DNA-binding domain superfamily/Winged helix DNA-binding domain"/>
    <property type="match status" value="1"/>
</dbReference>
<dbReference type="Pfam" id="PF15405">
    <property type="entry name" value="PH_5"/>
    <property type="match status" value="1"/>
</dbReference>
<dbReference type="EMBL" id="KN882063">
    <property type="protein sequence ID" value="KIY44941.1"/>
    <property type="molecule type" value="Genomic_DNA"/>
</dbReference>
<organism evidence="6 7">
    <name type="scientific">Fistulina hepatica ATCC 64428</name>
    <dbReference type="NCBI Taxonomy" id="1128425"/>
    <lineage>
        <taxon>Eukaryota</taxon>
        <taxon>Fungi</taxon>
        <taxon>Dikarya</taxon>
        <taxon>Basidiomycota</taxon>
        <taxon>Agaricomycotina</taxon>
        <taxon>Agaricomycetes</taxon>
        <taxon>Agaricomycetidae</taxon>
        <taxon>Agaricales</taxon>
        <taxon>Fistulinaceae</taxon>
        <taxon>Fistulina</taxon>
    </lineage>
</organism>
<dbReference type="SMART" id="SM00049">
    <property type="entry name" value="DEP"/>
    <property type="match status" value="1"/>
</dbReference>
<evidence type="ECO:0000313" key="6">
    <source>
        <dbReference type="EMBL" id="KIY44941.1"/>
    </source>
</evidence>
<keyword evidence="2" id="KW-0344">Guanine-nucleotide releasing factor</keyword>
<keyword evidence="7" id="KW-1185">Reference proteome</keyword>
<dbReference type="InterPro" id="IPR001180">
    <property type="entry name" value="CNH_dom"/>
</dbReference>
<gene>
    <name evidence="6" type="ORF">FISHEDRAFT_50224</name>
</gene>
<dbReference type="CDD" id="cd00160">
    <property type="entry name" value="RhoGEF"/>
    <property type="match status" value="1"/>
</dbReference>
<dbReference type="InterPro" id="IPR035899">
    <property type="entry name" value="DBL_dom_sf"/>
</dbReference>
<reference evidence="6 7" key="1">
    <citation type="journal article" date="2015" name="Fungal Genet. Biol.">
        <title>Evolution of novel wood decay mechanisms in Agaricales revealed by the genome sequences of Fistulina hepatica and Cylindrobasidium torrendii.</title>
        <authorList>
            <person name="Floudas D."/>
            <person name="Held B.W."/>
            <person name="Riley R."/>
            <person name="Nagy L.G."/>
            <person name="Koehler G."/>
            <person name="Ransdell A.S."/>
            <person name="Younus H."/>
            <person name="Chow J."/>
            <person name="Chiniquy J."/>
            <person name="Lipzen A."/>
            <person name="Tritt A."/>
            <person name="Sun H."/>
            <person name="Haridas S."/>
            <person name="LaButti K."/>
            <person name="Ohm R.A."/>
            <person name="Kues U."/>
            <person name="Blanchette R.A."/>
            <person name="Grigoriev I.V."/>
            <person name="Minto R.E."/>
            <person name="Hibbett D.S."/>
        </authorList>
    </citation>
    <scope>NUCLEOTIDE SEQUENCE [LARGE SCALE GENOMIC DNA]</scope>
    <source>
        <strain evidence="6 7">ATCC 64428</strain>
    </source>
</reference>
<dbReference type="SMART" id="SM00036">
    <property type="entry name" value="CNH"/>
    <property type="match status" value="1"/>
</dbReference>
<evidence type="ECO:0000259" key="4">
    <source>
        <dbReference type="PROSITE" id="PS50010"/>
    </source>
</evidence>
<dbReference type="Gene3D" id="1.20.900.10">
    <property type="entry name" value="Dbl homology (DH) domain"/>
    <property type="match status" value="1"/>
</dbReference>
<dbReference type="Proteomes" id="UP000054144">
    <property type="component" value="Unassembled WGS sequence"/>
</dbReference>
<dbReference type="InterPro" id="IPR000219">
    <property type="entry name" value="DH_dom"/>
</dbReference>
<dbReference type="PROSITE" id="PS50219">
    <property type="entry name" value="CNH"/>
    <property type="match status" value="1"/>
</dbReference>
<evidence type="ECO:0000256" key="3">
    <source>
        <dbReference type="SAM" id="MobiDB-lite"/>
    </source>
</evidence>
<evidence type="ECO:0000256" key="2">
    <source>
        <dbReference type="ARBA" id="ARBA00022658"/>
    </source>
</evidence>
<feature type="domain" description="DH" evidence="4">
    <location>
        <begin position="252"/>
        <end position="439"/>
    </location>
</feature>
<sequence length="1037" mass="117489">MQGTPPPVPTKRPKQRTPIVYPALLSRVAAAFQDRIPLSDRVKDDLTYKDAFDGREAVDKISYIIKTTDRTLALLLGRALDSQKFFHDVTYDHRLRDSPHELYQFRTIIPSPFVSGELPQQTRQSDIISDSISVHASQTLPRVLQEEDNPLPSGVFTLLTDCYSPTCSRDSLCYSIVCPRRLEQQARLNISSKASDAAGRAAELTVTIDRQKEMGDEAEKQDKDDTLSGEASLWIHTVPPEIVASVSDKEKKRQEAINEIIYTEKDFVRDMEYLRDVWLKRLRESEVIPEERRTTFLEQVFWNIHDIVLVSTRLRDALVKRQKSYAVVERLGDIFLDAVPHFHPFVSYGAHQLYGKFEFEKEKSSNPAFAQFVELTERLPESRKLELNAYLTKPTTRLARYPLLLGAIQKHTPADSPDAVDIPKVIDLVRGFLAKVNEESGKTENHFNLIQLSQNLMWKPGEEVNLRLKDEGRELVYKGSLSKRDGEIMVWLFDHAVLFGKPTVAKGKGHEAYRVYRRPIPLELLLVSGSGDDLTTTQRSRRLVRKNSLSSINGTPSTIGHTQHLSCLSHTGGPEPKGSFWINFQHLGRKYYNLVLYASNQLTHKKWLEAITKQQALMRERSNIFDTICLSEQFFTGGNKVNCAAPFDGGRKVVYGTDDGVYVSDVRVVEGTPVKVLELLEVSQVDVLEDYQLLIVLAERQVITFPLDALDPRNPSAALKRAKRIASHTTFFKAGYCLGRVLVCIVKSSQLSSTFKTLEPIDSNTRGRSKPTLKQLLQGGNDTLKPFREFYIPVESTSIHYLKTKMCVGCSRGFEIVDLETLDTQGLLDPNDEQLEFVRRRENLRPMAIYRILHEFLLCYDEFAFYVNKTGKRSRKDFMVYWEGNPTAFALHGSYVLAVEPSFIEIRHIETGHMSQVIQGSNLRLLFADTPPSVQPQPPTYSPNQYVPQYNQPYNPYANSPYMSQPGYGMPPQGIPYHVNHPNPPRSPQVGGRDEIIIVSDDKVLALKPVAGQVSSPQSMLPDNASTASMPLSFSHR</sequence>
<dbReference type="PANTHER" id="PTHR46572:SF2">
    <property type="entry name" value="RHO1 GDP-GTP EXCHANGE PROTEIN 1-RELATED"/>
    <property type="match status" value="1"/>
</dbReference>
<accession>A0A0D7A4W0</accession>
<dbReference type="OrthoDB" id="2272012at2759"/>
<dbReference type="Gene3D" id="2.30.29.30">
    <property type="entry name" value="Pleckstrin-homology domain (PH domain)/Phosphotyrosine-binding domain (PTB)"/>
    <property type="match status" value="1"/>
</dbReference>